<evidence type="ECO:0000256" key="1">
    <source>
        <dbReference type="SAM" id="MobiDB-lite"/>
    </source>
</evidence>
<dbReference type="EMBL" id="JBJKBG010000001">
    <property type="protein sequence ID" value="KAL3754852.1"/>
    <property type="molecule type" value="Genomic_DNA"/>
</dbReference>
<evidence type="ECO:0008006" key="4">
    <source>
        <dbReference type="Google" id="ProtNLM"/>
    </source>
</evidence>
<name>A0ABD3LY16_EUCGL</name>
<evidence type="ECO:0000313" key="3">
    <source>
        <dbReference type="Proteomes" id="UP001634007"/>
    </source>
</evidence>
<sequence length="255" mass="28632">MRKKMETLSQASLKISKHQKKHQRRQQQQQFNSLIKVLKPKVYITDTFGFKKLVQELTGNGRKSEHDGLLLICPESSTKVITAPEMKDHHHHHHHPHEGDDSSDQYLSNQASSPTFLDGASNRQVFDQTYSFEGELITLEHSTSNSEPMVDSLSPSVASVSESPSFSSEDLESWLLDMEITPAALHYSEPMVDSLSPSGASVSKSPSFSSEDLESWFRDMETMAAAPVCNGLAQLEPEVSIYDYDLHDHLELLFV</sequence>
<keyword evidence="3" id="KW-1185">Reference proteome</keyword>
<dbReference type="InterPro" id="IPR039607">
    <property type="entry name" value="VQ_8/17/18/20/21/25"/>
</dbReference>
<dbReference type="PANTHER" id="PTHR33143">
    <property type="entry name" value="F16F4.1 PROTEIN-RELATED"/>
    <property type="match status" value="1"/>
</dbReference>
<feature type="compositionally biased region" description="Basic residues" evidence="1">
    <location>
        <begin position="15"/>
        <end position="25"/>
    </location>
</feature>
<accession>A0ABD3LY16</accession>
<protein>
    <recommendedName>
        <fullName evidence="4">VQ domain-containing protein</fullName>
    </recommendedName>
</protein>
<feature type="region of interest" description="Disordered" evidence="1">
    <location>
        <begin position="86"/>
        <end position="119"/>
    </location>
</feature>
<feature type="compositionally biased region" description="Polar residues" evidence="1">
    <location>
        <begin position="104"/>
        <end position="119"/>
    </location>
</feature>
<dbReference type="PANTHER" id="PTHR33143:SF60">
    <property type="entry name" value="VQ DOMAIN-CONTAINING PROTEIN"/>
    <property type="match status" value="1"/>
</dbReference>
<gene>
    <name evidence="2" type="ORF">ACJRO7_002016</name>
</gene>
<evidence type="ECO:0000313" key="2">
    <source>
        <dbReference type="EMBL" id="KAL3754852.1"/>
    </source>
</evidence>
<organism evidence="2 3">
    <name type="scientific">Eucalyptus globulus</name>
    <name type="common">Tasmanian blue gum</name>
    <dbReference type="NCBI Taxonomy" id="34317"/>
    <lineage>
        <taxon>Eukaryota</taxon>
        <taxon>Viridiplantae</taxon>
        <taxon>Streptophyta</taxon>
        <taxon>Embryophyta</taxon>
        <taxon>Tracheophyta</taxon>
        <taxon>Spermatophyta</taxon>
        <taxon>Magnoliopsida</taxon>
        <taxon>eudicotyledons</taxon>
        <taxon>Gunneridae</taxon>
        <taxon>Pentapetalae</taxon>
        <taxon>rosids</taxon>
        <taxon>malvids</taxon>
        <taxon>Myrtales</taxon>
        <taxon>Myrtaceae</taxon>
        <taxon>Myrtoideae</taxon>
        <taxon>Eucalypteae</taxon>
        <taxon>Eucalyptus</taxon>
    </lineage>
</organism>
<feature type="region of interest" description="Disordered" evidence="1">
    <location>
        <begin position="1"/>
        <end position="28"/>
    </location>
</feature>
<dbReference type="Proteomes" id="UP001634007">
    <property type="component" value="Unassembled WGS sequence"/>
</dbReference>
<reference evidence="2 3" key="1">
    <citation type="submission" date="2024-11" db="EMBL/GenBank/DDBJ databases">
        <title>Chromosome-level genome assembly of Eucalyptus globulus Labill. provides insights into its genome evolution.</title>
        <authorList>
            <person name="Li X."/>
        </authorList>
    </citation>
    <scope>NUCLEOTIDE SEQUENCE [LARGE SCALE GENOMIC DNA]</scope>
    <source>
        <strain evidence="2">CL2024</strain>
        <tissue evidence="2">Fresh tender leaves</tissue>
    </source>
</reference>
<proteinExistence type="predicted"/>
<feature type="region of interest" description="Disordered" evidence="1">
    <location>
        <begin position="142"/>
        <end position="164"/>
    </location>
</feature>
<comment type="caution">
    <text evidence="2">The sequence shown here is derived from an EMBL/GenBank/DDBJ whole genome shotgun (WGS) entry which is preliminary data.</text>
</comment>
<feature type="compositionally biased region" description="Low complexity" evidence="1">
    <location>
        <begin position="150"/>
        <end position="164"/>
    </location>
</feature>
<dbReference type="AlphaFoldDB" id="A0ABD3LY16"/>